<reference evidence="1" key="1">
    <citation type="submission" date="2022-08" db="EMBL/GenBank/DDBJ databases">
        <title>Genome Sequence of Lecanicillium fungicola.</title>
        <authorList>
            <person name="Buettner E."/>
        </authorList>
    </citation>
    <scope>NUCLEOTIDE SEQUENCE</scope>
    <source>
        <strain evidence="1">Babe33</strain>
    </source>
</reference>
<accession>A0ACC1NQJ7</accession>
<evidence type="ECO:0000313" key="2">
    <source>
        <dbReference type="Proteomes" id="UP001143910"/>
    </source>
</evidence>
<name>A0ACC1NQJ7_9HYPO</name>
<comment type="caution">
    <text evidence="1">The sequence shown here is derived from an EMBL/GenBank/DDBJ whole genome shotgun (WGS) entry which is preliminary data.</text>
</comment>
<organism evidence="1 2">
    <name type="scientific">Zarea fungicola</name>
    <dbReference type="NCBI Taxonomy" id="93591"/>
    <lineage>
        <taxon>Eukaryota</taxon>
        <taxon>Fungi</taxon>
        <taxon>Dikarya</taxon>
        <taxon>Ascomycota</taxon>
        <taxon>Pezizomycotina</taxon>
        <taxon>Sordariomycetes</taxon>
        <taxon>Hypocreomycetidae</taxon>
        <taxon>Hypocreales</taxon>
        <taxon>Cordycipitaceae</taxon>
        <taxon>Zarea</taxon>
    </lineage>
</organism>
<dbReference type="EMBL" id="JANJQO010000167">
    <property type="protein sequence ID" value="KAJ2980871.1"/>
    <property type="molecule type" value="Genomic_DNA"/>
</dbReference>
<protein>
    <submittedName>
        <fullName evidence="1">Uncharacterized protein</fullName>
    </submittedName>
</protein>
<sequence>MAQVQFTVFRGAEGDTPLQSTVTRTLRPNDVHIDITHSGYSVTKEWAWFETLVKVCAGFSVGDIVGFGCVREVCGHCENCLTGWDQYCPSAAFFGQADFDNGSFAQSSVVDARCVFKIPSSLDPASAAPLMCGGATVWTALSQYVKSTDRVGVMGIGGLGHLAIKMASAMGCEVVGLSSSELKRDEAIKFGAKEFHVIRRGEKLPESILPLNHLLLCGSANIDYTSLVPLMATHGVLYPLTVDFSPSELIMFHLSMKAAKIQGSAVASSTEMRKMLKFCALHGIGAQTEQLPLNSQGIVDALQKLSDGNLRYRAVLVAQT</sequence>
<proteinExistence type="predicted"/>
<keyword evidence="2" id="KW-1185">Reference proteome</keyword>
<evidence type="ECO:0000313" key="1">
    <source>
        <dbReference type="EMBL" id="KAJ2980871.1"/>
    </source>
</evidence>
<dbReference type="Proteomes" id="UP001143910">
    <property type="component" value="Unassembled WGS sequence"/>
</dbReference>
<gene>
    <name evidence="1" type="ORF">NQ176_g2376</name>
</gene>